<feature type="compositionally biased region" description="Basic and acidic residues" evidence="1">
    <location>
        <begin position="1"/>
        <end position="11"/>
    </location>
</feature>
<dbReference type="PANTHER" id="PTHR31672">
    <property type="entry name" value="BNACNNG10540D PROTEIN"/>
    <property type="match status" value="1"/>
</dbReference>
<sequence>MESNDENEHNRNRSQKKTHLSNSPGLGGLPSEVVFDILSRLPLTSLLQCKLVSQLYYSLVKYQCLTSMHLSRANDHNPFVVCFSDYPISKLYFVDLNSPENNMFLARTPNFCFESTPPKFDIVGSCNGLLCLYYRFNNDPLFIFNPFTREYRALPNLFTPLHLRVLRVVFGFGFHPRIKKYKAIKIVYYRDGTEAIRMTEVYVHTLDIISFDLDTEEFQVISQPIGLGLNKFLNHLVTLNNRLSAVISSQFGENDIWVLKDYNVKESWTKELVIPDYVPQGFRMNCAPRCYRPNGTRKRAFRVLCNLKGGDEILFSYGDNCLVSFNPGCGEFKDIWTEGLPTEFETIVHVGSLISIAEAFASHPTQHHLVA</sequence>
<evidence type="ECO:0000256" key="1">
    <source>
        <dbReference type="SAM" id="MobiDB-lite"/>
    </source>
</evidence>
<dbReference type="InterPro" id="IPR036047">
    <property type="entry name" value="F-box-like_dom_sf"/>
</dbReference>
<evidence type="ECO:0000313" key="3">
    <source>
        <dbReference type="EMBL" id="PON55719.1"/>
    </source>
</evidence>
<reference evidence="4" key="1">
    <citation type="submission" date="2016-06" db="EMBL/GenBank/DDBJ databases">
        <title>Parallel loss of symbiosis genes in relatives of nitrogen-fixing non-legume Parasponia.</title>
        <authorList>
            <person name="Van Velzen R."/>
            <person name="Holmer R."/>
            <person name="Bu F."/>
            <person name="Rutten L."/>
            <person name="Van Zeijl A."/>
            <person name="Liu W."/>
            <person name="Santuari L."/>
            <person name="Cao Q."/>
            <person name="Sharma T."/>
            <person name="Shen D."/>
            <person name="Roswanjaya Y."/>
            <person name="Wardhani T."/>
            <person name="Kalhor M.S."/>
            <person name="Jansen J."/>
            <person name="Van den Hoogen J."/>
            <person name="Gungor B."/>
            <person name="Hartog M."/>
            <person name="Hontelez J."/>
            <person name="Verver J."/>
            <person name="Yang W.-C."/>
            <person name="Schijlen E."/>
            <person name="Repin R."/>
            <person name="Schilthuizen M."/>
            <person name="Schranz E."/>
            <person name="Heidstra R."/>
            <person name="Miyata K."/>
            <person name="Fedorova E."/>
            <person name="Kohlen W."/>
            <person name="Bisseling T."/>
            <person name="Smit S."/>
            <person name="Geurts R."/>
        </authorList>
    </citation>
    <scope>NUCLEOTIDE SEQUENCE [LARGE SCALE GENOMIC DNA]</scope>
    <source>
        <strain evidence="4">cv. WU1-14</strain>
    </source>
</reference>
<dbReference type="Gene3D" id="1.20.1280.50">
    <property type="match status" value="1"/>
</dbReference>
<accession>A0A2P5C3Y1</accession>
<feature type="domain" description="F-box" evidence="2">
    <location>
        <begin position="23"/>
        <end position="73"/>
    </location>
</feature>
<dbReference type="InterPro" id="IPR001810">
    <property type="entry name" value="F-box_dom"/>
</dbReference>
<dbReference type="Proteomes" id="UP000237105">
    <property type="component" value="Unassembled WGS sequence"/>
</dbReference>
<dbReference type="AlphaFoldDB" id="A0A2P5C3Y1"/>
<dbReference type="InterPro" id="IPR050796">
    <property type="entry name" value="SCF_F-box_component"/>
</dbReference>
<dbReference type="SMART" id="SM00256">
    <property type="entry name" value="FBOX"/>
    <property type="match status" value="1"/>
</dbReference>
<comment type="caution">
    <text evidence="3">The sequence shown here is derived from an EMBL/GenBank/DDBJ whole genome shotgun (WGS) entry which is preliminary data.</text>
</comment>
<evidence type="ECO:0000313" key="4">
    <source>
        <dbReference type="Proteomes" id="UP000237105"/>
    </source>
</evidence>
<dbReference type="PROSITE" id="PS50181">
    <property type="entry name" value="FBOX"/>
    <property type="match status" value="1"/>
</dbReference>
<dbReference type="SUPFAM" id="SSF81383">
    <property type="entry name" value="F-box domain"/>
    <property type="match status" value="1"/>
</dbReference>
<organism evidence="3 4">
    <name type="scientific">Parasponia andersonii</name>
    <name type="common">Sponia andersonii</name>
    <dbReference type="NCBI Taxonomy" id="3476"/>
    <lineage>
        <taxon>Eukaryota</taxon>
        <taxon>Viridiplantae</taxon>
        <taxon>Streptophyta</taxon>
        <taxon>Embryophyta</taxon>
        <taxon>Tracheophyta</taxon>
        <taxon>Spermatophyta</taxon>
        <taxon>Magnoliopsida</taxon>
        <taxon>eudicotyledons</taxon>
        <taxon>Gunneridae</taxon>
        <taxon>Pentapetalae</taxon>
        <taxon>rosids</taxon>
        <taxon>fabids</taxon>
        <taxon>Rosales</taxon>
        <taxon>Cannabaceae</taxon>
        <taxon>Parasponia</taxon>
    </lineage>
</organism>
<dbReference type="EMBL" id="JXTB01000180">
    <property type="protein sequence ID" value="PON55719.1"/>
    <property type="molecule type" value="Genomic_DNA"/>
</dbReference>
<dbReference type="PANTHER" id="PTHR31672:SF13">
    <property type="entry name" value="F-BOX PROTEIN CPR30-LIKE"/>
    <property type="match status" value="1"/>
</dbReference>
<name>A0A2P5C3Y1_PARAD</name>
<dbReference type="OrthoDB" id="1894463at2759"/>
<keyword evidence="4" id="KW-1185">Reference proteome</keyword>
<proteinExistence type="predicted"/>
<protein>
    <submittedName>
        <fullName evidence="3">F-box domain containing protein</fullName>
    </submittedName>
</protein>
<feature type="region of interest" description="Disordered" evidence="1">
    <location>
        <begin position="1"/>
        <end position="25"/>
    </location>
</feature>
<evidence type="ECO:0000259" key="2">
    <source>
        <dbReference type="PROSITE" id="PS50181"/>
    </source>
</evidence>
<dbReference type="STRING" id="3476.A0A2P5C3Y1"/>
<dbReference type="InterPro" id="IPR013187">
    <property type="entry name" value="F-box-assoc_dom_typ3"/>
</dbReference>
<dbReference type="Pfam" id="PF08268">
    <property type="entry name" value="FBA_3"/>
    <property type="match status" value="1"/>
</dbReference>
<gene>
    <name evidence="3" type="ORF">PanWU01x14_186710</name>
</gene>
<dbReference type="Pfam" id="PF00646">
    <property type="entry name" value="F-box"/>
    <property type="match status" value="1"/>
</dbReference>